<comment type="caution">
    <text evidence="2">The sequence shown here is derived from an EMBL/GenBank/DDBJ whole genome shotgun (WGS) entry which is preliminary data.</text>
</comment>
<dbReference type="AlphaFoldDB" id="A0AAD9EFE0"/>
<organism evidence="2 3">
    <name type="scientific">Colletotrichum chrysophilum</name>
    <dbReference type="NCBI Taxonomy" id="1836956"/>
    <lineage>
        <taxon>Eukaryota</taxon>
        <taxon>Fungi</taxon>
        <taxon>Dikarya</taxon>
        <taxon>Ascomycota</taxon>
        <taxon>Pezizomycotina</taxon>
        <taxon>Sordariomycetes</taxon>
        <taxon>Hypocreomycetidae</taxon>
        <taxon>Glomerellales</taxon>
        <taxon>Glomerellaceae</taxon>
        <taxon>Colletotrichum</taxon>
        <taxon>Colletotrichum gloeosporioides species complex</taxon>
    </lineage>
</organism>
<dbReference type="Proteomes" id="UP001243330">
    <property type="component" value="Unassembled WGS sequence"/>
</dbReference>
<evidence type="ECO:0000259" key="1">
    <source>
        <dbReference type="Pfam" id="PF06985"/>
    </source>
</evidence>
<name>A0AAD9EFE0_9PEZI</name>
<dbReference type="InterPro" id="IPR052895">
    <property type="entry name" value="HetReg/Transcr_Mod"/>
</dbReference>
<dbReference type="EMBL" id="JAQOWY010000147">
    <property type="protein sequence ID" value="KAK1849314.1"/>
    <property type="molecule type" value="Genomic_DNA"/>
</dbReference>
<dbReference type="PANTHER" id="PTHR24148:SF73">
    <property type="entry name" value="HET DOMAIN PROTEIN (AFU_ORTHOLOGUE AFUA_8G01020)"/>
    <property type="match status" value="1"/>
</dbReference>
<evidence type="ECO:0000313" key="3">
    <source>
        <dbReference type="Proteomes" id="UP001243330"/>
    </source>
</evidence>
<dbReference type="InterPro" id="IPR010730">
    <property type="entry name" value="HET"/>
</dbReference>
<dbReference type="Pfam" id="PF06985">
    <property type="entry name" value="HET"/>
    <property type="match status" value="1"/>
</dbReference>
<dbReference type="PANTHER" id="PTHR24148">
    <property type="entry name" value="ANKYRIN REPEAT DOMAIN-CONTAINING PROTEIN 39 HOMOLOG-RELATED"/>
    <property type="match status" value="1"/>
</dbReference>
<proteinExistence type="predicted"/>
<gene>
    <name evidence="2" type="ORF">CCHR01_08069</name>
</gene>
<feature type="domain" description="Heterokaryon incompatibility" evidence="1">
    <location>
        <begin position="50"/>
        <end position="235"/>
    </location>
</feature>
<protein>
    <submittedName>
        <fullName evidence="2">HET domain-containing protein</fullName>
    </submittedName>
</protein>
<sequence>MSPISTYQYPPLSGPRFTRLIRLHPGTTKSPSCPLSCNLDEINLDNPPDYFALSYTWNGETPSEPLTIGNAQVDTSQTSGSRLLITPNCAAALRVFRKSLHRLINRRKSVTLWVDAICIDQSSNDDKSTQVAMMAEIFHRAKRVAVCLGDRRAPLTSRTLLGSLPCALLPNLDMGSLSGLFDWAERSKALRWFEPQVKRLEKLVGNVLCNFCCSETTLLAILWSSYWSRAWTIQEFANTRVSILCQNSNMISFVGMIKMIRHSSHFSQNGGQLLMHRDVHGRCRVFGHFSHDPLLISHYYLQRFLKLHVTEPRDRIFAFRAISTDVFAKIKVDYQRPLHDLYIETSMIVLKETKRLYLLYLASLARTSLEVTEIGSMPSWSVDFGTKDCHQFNRRAHMDPYLSSNASRGSPPLMSFLDVGGCLRVRGRSVGVIGNLISNIDPVGNFWLMAKMAREDASACGQEFHDDDIFSVSETDIKYENRLRQLMGDFVSFLHGKLGTDLLSEAKVAATLFELLDGIIDTKRHGRKPLPPLKPNATLHDLLEILCRNEKTGIDVKWAIGEGRMFFSIDGRAGLGVPWILEDDQIFVIAGLKHPFVLRPHGDNGEYRLVGPSVVTGMMKGELWPEDESELRDIDIV</sequence>
<reference evidence="2" key="1">
    <citation type="submission" date="2023-01" db="EMBL/GenBank/DDBJ databases">
        <title>Colletotrichum chrysophilum M932 genome sequence.</title>
        <authorList>
            <person name="Baroncelli R."/>
        </authorList>
    </citation>
    <scope>NUCLEOTIDE SEQUENCE</scope>
    <source>
        <strain evidence="2">M932</strain>
    </source>
</reference>
<keyword evidence="3" id="KW-1185">Reference proteome</keyword>
<evidence type="ECO:0000313" key="2">
    <source>
        <dbReference type="EMBL" id="KAK1849314.1"/>
    </source>
</evidence>
<accession>A0AAD9EFE0</accession>